<evidence type="ECO:0000313" key="5">
    <source>
        <dbReference type="EMBL" id="KQB53695.1"/>
    </source>
</evidence>
<dbReference type="GO" id="GO:0009307">
    <property type="term" value="P:DNA restriction-modification system"/>
    <property type="evidence" value="ECO:0007669"/>
    <property type="project" value="UniProtKB-KW"/>
</dbReference>
<evidence type="ECO:0000256" key="2">
    <source>
        <dbReference type="ARBA" id="ARBA00022747"/>
    </source>
</evidence>
<dbReference type="Proteomes" id="UP000050342">
    <property type="component" value="Unassembled WGS sequence"/>
</dbReference>
<protein>
    <recommendedName>
        <fullName evidence="4">Type I restriction modification DNA specificity domain-containing protein</fullName>
    </recommendedName>
</protein>
<dbReference type="GO" id="GO:0003677">
    <property type="term" value="F:DNA binding"/>
    <property type="evidence" value="ECO:0007669"/>
    <property type="project" value="UniProtKB-KW"/>
</dbReference>
<dbReference type="SUPFAM" id="SSF116734">
    <property type="entry name" value="DNA methylase specificity domain"/>
    <property type="match status" value="2"/>
</dbReference>
<dbReference type="EMBL" id="LLWH01000162">
    <property type="protein sequence ID" value="KQB53695.1"/>
    <property type="molecule type" value="Genomic_DNA"/>
</dbReference>
<dbReference type="Gene3D" id="3.90.220.20">
    <property type="entry name" value="DNA methylase specificity domains"/>
    <property type="match status" value="2"/>
</dbReference>
<dbReference type="InterPro" id="IPR044946">
    <property type="entry name" value="Restrct_endonuc_typeI_TRD_sf"/>
</dbReference>
<dbReference type="PANTHER" id="PTHR30408">
    <property type="entry name" value="TYPE-1 RESTRICTION ENZYME ECOKI SPECIFICITY PROTEIN"/>
    <property type="match status" value="1"/>
</dbReference>
<evidence type="ECO:0000259" key="4">
    <source>
        <dbReference type="Pfam" id="PF01420"/>
    </source>
</evidence>
<dbReference type="PANTHER" id="PTHR30408:SF12">
    <property type="entry name" value="TYPE I RESTRICTION ENZYME MJAVIII SPECIFICITY SUBUNIT"/>
    <property type="match status" value="1"/>
</dbReference>
<comment type="similarity">
    <text evidence="1">Belongs to the type-I restriction system S methylase family.</text>
</comment>
<dbReference type="CDD" id="cd17521">
    <property type="entry name" value="RMtype1_S_Sau13435ORF2165P_TRD2-CR2_like"/>
    <property type="match status" value="1"/>
</dbReference>
<keyword evidence="2" id="KW-0680">Restriction system</keyword>
<organism evidence="5 6">
    <name type="scientific">Pseudomonas endophytica</name>
    <dbReference type="NCBI Taxonomy" id="1563157"/>
    <lineage>
        <taxon>Bacteria</taxon>
        <taxon>Pseudomonadati</taxon>
        <taxon>Pseudomonadota</taxon>
        <taxon>Gammaproteobacteria</taxon>
        <taxon>Pseudomonadales</taxon>
        <taxon>Pseudomonadaceae</taxon>
        <taxon>Pseudomonas</taxon>
    </lineage>
</organism>
<sequence>MSWPIVNLGDVCQKVDYGLTASAAERIHGPRFLRITDMQDDTVDWDTVPSCECSEREYDQNKLAVGDIVFARTGATTGKSFLIRHLSKPAVFASYLIRVRPSQSLDPIYLSYFLKSSMYWHQISTMASGAAQPGVNSSKLKELRLPLPPLPEQKRIAAILDKADTIRRKRQQAIQLADDFLRAVFLDIFGDSVTNPYGLRKGSITELAEIITGNAFKSDDYIGDSVDAVRLCRGTNVLTSYFDWSDTAYWPKDKLNGLERYLLSSGDVILAMDRPWISSGLKVCVFPGGEKDTYLVQRVARLRPREAALSEYVYSCIKSMAFEAHCCPTETTVPHISPVELRSYEVLIPDTASLLKYNQVVAKVKSAIAGMQEAAMRAGDAFGSMSQKAFTGQL</sequence>
<keyword evidence="6" id="KW-1185">Reference proteome</keyword>
<dbReference type="STRING" id="1563157.AQS70_09620"/>
<accession>A0A0Q0YWG1</accession>
<dbReference type="InterPro" id="IPR000055">
    <property type="entry name" value="Restrct_endonuc_typeI_TRD"/>
</dbReference>
<feature type="domain" description="Type I restriction modification DNA specificity" evidence="4">
    <location>
        <begin position="3"/>
        <end position="174"/>
    </location>
</feature>
<reference evidence="5 6" key="1">
    <citation type="submission" date="2015-10" db="EMBL/GenBank/DDBJ databases">
        <title>Pseudomonas helleri sp. nov. and Pseudomonas weihenstephanensis sp. nov., isolated from raw cows milk.</title>
        <authorList>
            <person name="Von Neubeck M."/>
            <person name="Huptas C."/>
            <person name="Wenning M."/>
            <person name="Scherer S."/>
        </authorList>
    </citation>
    <scope>NUCLEOTIDE SEQUENCE [LARGE SCALE GENOMIC DNA]</scope>
    <source>
        <strain evidence="5 6">BSTT44</strain>
    </source>
</reference>
<evidence type="ECO:0000256" key="1">
    <source>
        <dbReference type="ARBA" id="ARBA00010923"/>
    </source>
</evidence>
<dbReference type="Pfam" id="PF01420">
    <property type="entry name" value="Methylase_S"/>
    <property type="match status" value="1"/>
</dbReference>
<comment type="caution">
    <text evidence="5">The sequence shown here is derived from an EMBL/GenBank/DDBJ whole genome shotgun (WGS) entry which is preliminary data.</text>
</comment>
<proteinExistence type="inferred from homology"/>
<name>A0A0Q0YWG1_9PSED</name>
<dbReference type="RefSeq" id="WP_055102828.1">
    <property type="nucleotide sequence ID" value="NZ_LLWH01000162.1"/>
</dbReference>
<dbReference type="InterPro" id="IPR052021">
    <property type="entry name" value="Type-I_RS_S_subunit"/>
</dbReference>
<dbReference type="OrthoDB" id="398435at2"/>
<dbReference type="AlphaFoldDB" id="A0A0Q0YWG1"/>
<evidence type="ECO:0000313" key="6">
    <source>
        <dbReference type="Proteomes" id="UP000050342"/>
    </source>
</evidence>
<evidence type="ECO:0000256" key="3">
    <source>
        <dbReference type="ARBA" id="ARBA00023125"/>
    </source>
</evidence>
<gene>
    <name evidence="5" type="ORF">AQS70_09620</name>
</gene>
<keyword evidence="3" id="KW-0238">DNA-binding</keyword>